<keyword evidence="12" id="KW-1185">Reference proteome</keyword>
<dbReference type="AlphaFoldDB" id="A0A517QHB5"/>
<dbReference type="InterPro" id="IPR013449">
    <property type="entry name" value="Rhamnulokinase"/>
</dbReference>
<evidence type="ECO:0000259" key="10">
    <source>
        <dbReference type="Pfam" id="PF02782"/>
    </source>
</evidence>
<dbReference type="InterPro" id="IPR000577">
    <property type="entry name" value="Carb_kinase_FGGY"/>
</dbReference>
<dbReference type="EMBL" id="CP036267">
    <property type="protein sequence ID" value="QDT31026.1"/>
    <property type="molecule type" value="Genomic_DNA"/>
</dbReference>
<evidence type="ECO:0000313" key="11">
    <source>
        <dbReference type="EMBL" id="QDT31026.1"/>
    </source>
</evidence>
<evidence type="ECO:0000259" key="9">
    <source>
        <dbReference type="Pfam" id="PF00370"/>
    </source>
</evidence>
<evidence type="ECO:0000256" key="5">
    <source>
        <dbReference type="ARBA" id="ARBA00022840"/>
    </source>
</evidence>
<evidence type="ECO:0000256" key="4">
    <source>
        <dbReference type="ARBA" id="ARBA00022777"/>
    </source>
</evidence>
<dbReference type="PANTHER" id="PTHR10196:SF93">
    <property type="entry name" value="L-RHAMNULOKINASE"/>
    <property type="match status" value="1"/>
</dbReference>
<dbReference type="Gene3D" id="3.30.420.40">
    <property type="match status" value="2"/>
</dbReference>
<evidence type="ECO:0000256" key="3">
    <source>
        <dbReference type="ARBA" id="ARBA00022741"/>
    </source>
</evidence>
<keyword evidence="4 11" id="KW-0418">Kinase</keyword>
<evidence type="ECO:0000256" key="6">
    <source>
        <dbReference type="ARBA" id="ARBA00023157"/>
    </source>
</evidence>
<evidence type="ECO:0000256" key="2">
    <source>
        <dbReference type="ARBA" id="ARBA00022679"/>
    </source>
</evidence>
<organism evidence="11 12">
    <name type="scientific">Thalassoglobus polymorphus</name>
    <dbReference type="NCBI Taxonomy" id="2527994"/>
    <lineage>
        <taxon>Bacteria</taxon>
        <taxon>Pseudomonadati</taxon>
        <taxon>Planctomycetota</taxon>
        <taxon>Planctomycetia</taxon>
        <taxon>Planctomycetales</taxon>
        <taxon>Planctomycetaceae</taxon>
        <taxon>Thalassoglobus</taxon>
    </lineage>
</organism>
<dbReference type="Pfam" id="PF00370">
    <property type="entry name" value="FGGY_N"/>
    <property type="match status" value="1"/>
</dbReference>
<dbReference type="GO" id="GO:0019301">
    <property type="term" value="P:rhamnose catabolic process"/>
    <property type="evidence" value="ECO:0007669"/>
    <property type="project" value="UniProtKB-UniRule"/>
</dbReference>
<keyword evidence="5" id="KW-0067">ATP-binding</keyword>
<dbReference type="NCBIfam" id="TIGR02627">
    <property type="entry name" value="rhamnulo_kin"/>
    <property type="match status" value="1"/>
</dbReference>
<dbReference type="GO" id="GO:0005524">
    <property type="term" value="F:ATP binding"/>
    <property type="evidence" value="ECO:0007669"/>
    <property type="project" value="UniProtKB-KW"/>
</dbReference>
<sequence length="495" mass="54524">MAENVYLAIDLGAESGRVIAGIYNGETIRLEEMHRFPNGPVNVAGTRRWDLIGLWREIQEGLRVAGQQYGDQIVSCGVDSWGVDYVLLTEKDELIGQPYNYRDSRTDGILEHATTRVPRHEIFAETGLQFMQINSLYQLIAMQLNDPELLGIADRFLMVADFFHWLLCGSKVVEFTNATTSQLYNPTNRDWSAELLRRFEIPAKIFPQVVPPGTKLGALRNDVSKQTGISRIDVVAPATHDTGAAVAAVPTDRTGKANWAYISSGTWSLIGVEVQDAILSAEALSQNVTNEGGIDGTYRLLKNVMGLWLVQECRRSFERQGKSIDYTQLTQLATDATPFRSIIDVDDARFLGPDNMVAAIQEWCTEHNEPVPETEGQLVRCALESLALRYRTVLRGIEKLTGETVEVIHIVGGGCKNTLLNQFTADACGVPVIAGPIEATALGNVLIQARAAGEIGTLSEIRSVVKASCELETFEPQNPADWEAALSRYQKLVKG</sequence>
<evidence type="ECO:0000256" key="1">
    <source>
        <dbReference type="ARBA" id="ARBA00009156"/>
    </source>
</evidence>
<dbReference type="PIRSF" id="PIRSF000538">
    <property type="entry name" value="GlpK"/>
    <property type="match status" value="1"/>
</dbReference>
<accession>A0A517QHB5</accession>
<keyword evidence="6" id="KW-1015">Disulfide bond</keyword>
<proteinExistence type="inferred from homology"/>
<feature type="domain" description="Carbohydrate kinase FGGY C-terminal" evidence="10">
    <location>
        <begin position="260"/>
        <end position="452"/>
    </location>
</feature>
<dbReference type="SUPFAM" id="SSF53067">
    <property type="entry name" value="Actin-like ATPase domain"/>
    <property type="match status" value="2"/>
</dbReference>
<reference evidence="11 12" key="1">
    <citation type="submission" date="2019-02" db="EMBL/GenBank/DDBJ databases">
        <title>Deep-cultivation of Planctomycetes and their phenomic and genomic characterization uncovers novel biology.</title>
        <authorList>
            <person name="Wiegand S."/>
            <person name="Jogler M."/>
            <person name="Boedeker C."/>
            <person name="Pinto D."/>
            <person name="Vollmers J."/>
            <person name="Rivas-Marin E."/>
            <person name="Kohn T."/>
            <person name="Peeters S.H."/>
            <person name="Heuer A."/>
            <person name="Rast P."/>
            <person name="Oberbeckmann S."/>
            <person name="Bunk B."/>
            <person name="Jeske O."/>
            <person name="Meyerdierks A."/>
            <person name="Storesund J.E."/>
            <person name="Kallscheuer N."/>
            <person name="Luecker S."/>
            <person name="Lage O.M."/>
            <person name="Pohl T."/>
            <person name="Merkel B.J."/>
            <person name="Hornburger P."/>
            <person name="Mueller R.-W."/>
            <person name="Bruemmer F."/>
            <person name="Labrenz M."/>
            <person name="Spormann A.M."/>
            <person name="Op den Camp H."/>
            <person name="Overmann J."/>
            <person name="Amann R."/>
            <person name="Jetten M.S.M."/>
            <person name="Mascher T."/>
            <person name="Medema M.H."/>
            <person name="Devos D.P."/>
            <person name="Kaster A.-K."/>
            <person name="Ovreas L."/>
            <person name="Rohde M."/>
            <person name="Galperin M.Y."/>
            <person name="Jogler C."/>
        </authorList>
    </citation>
    <scope>NUCLEOTIDE SEQUENCE [LARGE SCALE GENOMIC DNA]</scope>
    <source>
        <strain evidence="11 12">Mal48</strain>
    </source>
</reference>
<dbReference type="CDD" id="cd07771">
    <property type="entry name" value="ASKHA_NBD_FGGY_RhaB-like"/>
    <property type="match status" value="1"/>
</dbReference>
<keyword evidence="3" id="KW-0547">Nucleotide-binding</keyword>
<dbReference type="Proteomes" id="UP000315724">
    <property type="component" value="Chromosome"/>
</dbReference>
<evidence type="ECO:0000313" key="12">
    <source>
        <dbReference type="Proteomes" id="UP000315724"/>
    </source>
</evidence>
<dbReference type="PANTHER" id="PTHR10196">
    <property type="entry name" value="SUGAR KINASE"/>
    <property type="match status" value="1"/>
</dbReference>
<evidence type="ECO:0000256" key="7">
    <source>
        <dbReference type="ARBA" id="ARBA00023308"/>
    </source>
</evidence>
<dbReference type="RefSeq" id="WP_145195312.1">
    <property type="nucleotide sequence ID" value="NZ_CP036267.1"/>
</dbReference>
<comment type="similarity">
    <text evidence="1">Belongs to the FGGY kinase family.</text>
</comment>
<dbReference type="Pfam" id="PF02782">
    <property type="entry name" value="FGGY_C"/>
    <property type="match status" value="1"/>
</dbReference>
<dbReference type="EC" id="2.7.1.5" evidence="8"/>
<dbReference type="GO" id="GO:0005829">
    <property type="term" value="C:cytosol"/>
    <property type="evidence" value="ECO:0007669"/>
    <property type="project" value="TreeGrafter"/>
</dbReference>
<dbReference type="InterPro" id="IPR018484">
    <property type="entry name" value="FGGY_N"/>
</dbReference>
<dbReference type="GO" id="GO:0008993">
    <property type="term" value="F:rhamnulokinase activity"/>
    <property type="evidence" value="ECO:0007669"/>
    <property type="project" value="UniProtKB-UniRule"/>
</dbReference>
<dbReference type="GO" id="GO:0004370">
    <property type="term" value="F:glycerol kinase activity"/>
    <property type="evidence" value="ECO:0007669"/>
    <property type="project" value="TreeGrafter"/>
</dbReference>
<feature type="domain" description="Carbohydrate kinase FGGY N-terminal" evidence="9">
    <location>
        <begin position="5"/>
        <end position="245"/>
    </location>
</feature>
<keyword evidence="7" id="KW-0684">Rhamnose metabolism</keyword>
<gene>
    <name evidence="11" type="primary">rhaB</name>
    <name evidence="11" type="ORF">Mal48_02560</name>
</gene>
<evidence type="ECO:0000256" key="8">
    <source>
        <dbReference type="NCBIfam" id="TIGR02627"/>
    </source>
</evidence>
<dbReference type="InterPro" id="IPR018485">
    <property type="entry name" value="FGGY_C"/>
</dbReference>
<dbReference type="InterPro" id="IPR043129">
    <property type="entry name" value="ATPase_NBD"/>
</dbReference>
<dbReference type="GO" id="GO:0006071">
    <property type="term" value="P:glycerol metabolic process"/>
    <property type="evidence" value="ECO:0007669"/>
    <property type="project" value="TreeGrafter"/>
</dbReference>
<protein>
    <recommendedName>
        <fullName evidence="8">Rhamnulokinase</fullName>
        <ecNumber evidence="8">2.7.1.5</ecNumber>
    </recommendedName>
</protein>
<dbReference type="KEGG" id="tpol:Mal48_02560"/>
<name>A0A517QHB5_9PLAN</name>
<keyword evidence="2 11" id="KW-0808">Transferase</keyword>
<dbReference type="OrthoDB" id="9761504at2"/>